<protein>
    <submittedName>
        <fullName evidence="1">Uncharacterized protein</fullName>
    </submittedName>
</protein>
<reference evidence="1 2" key="1">
    <citation type="submission" date="2015-09" db="EMBL/GenBank/DDBJ databases">
        <authorList>
            <consortium name="Pathogen Informatics"/>
        </authorList>
    </citation>
    <scope>NUCLEOTIDE SEQUENCE [LARGE SCALE GENOMIC DNA]</scope>
    <source>
        <strain evidence="1 2">2789STDY5834856</strain>
    </source>
</reference>
<gene>
    <name evidence="1" type="ORF">ERS852471_01227</name>
</gene>
<dbReference type="RefSeq" id="WP_055264746.1">
    <property type="nucleotide sequence ID" value="NZ_CABIXQ010000007.1"/>
</dbReference>
<dbReference type="Proteomes" id="UP000095594">
    <property type="component" value="Unassembled WGS sequence"/>
</dbReference>
<evidence type="ECO:0000313" key="1">
    <source>
        <dbReference type="EMBL" id="CUO26245.1"/>
    </source>
</evidence>
<accession>A0A174DQ68</accession>
<dbReference type="EMBL" id="CYZX01000007">
    <property type="protein sequence ID" value="CUO26245.1"/>
    <property type="molecule type" value="Genomic_DNA"/>
</dbReference>
<dbReference type="OrthoDB" id="1937284at2"/>
<organism evidence="1 2">
    <name type="scientific">Clostridium disporicum</name>
    <dbReference type="NCBI Taxonomy" id="84024"/>
    <lineage>
        <taxon>Bacteria</taxon>
        <taxon>Bacillati</taxon>
        <taxon>Bacillota</taxon>
        <taxon>Clostridia</taxon>
        <taxon>Eubacteriales</taxon>
        <taxon>Clostridiaceae</taxon>
        <taxon>Clostridium</taxon>
    </lineage>
</organism>
<name>A0A174DQ68_9CLOT</name>
<proteinExistence type="predicted"/>
<dbReference type="AlphaFoldDB" id="A0A174DQ68"/>
<evidence type="ECO:0000313" key="2">
    <source>
        <dbReference type="Proteomes" id="UP000095594"/>
    </source>
</evidence>
<sequence length="131" mass="15329">MKVNEIVSFLQENELGDVEILKSEKDLLLVNFYYDFDEDLLAAAKAYAKEECEDESSEAWEKEYYLPYLYDFCNDEVLSIVEDITEELNIAGEFMAFQMKDRTAEYVQFMALFTNEDSDISIEEVVKDYIG</sequence>